<dbReference type="eggNOG" id="KOG4251">
    <property type="taxonomic scope" value="Eukaryota"/>
</dbReference>
<accession>A0A1I7SWI6</accession>
<feature type="chain" id="PRO_5035360309" evidence="4">
    <location>
        <begin position="19"/>
        <end position="332"/>
    </location>
</feature>
<name>A0A1I7SWI6_BURXY</name>
<keyword evidence="4" id="KW-0732">Signal</keyword>
<dbReference type="PANTHER" id="PTHR10827:SF98">
    <property type="entry name" value="45 KDA CALCIUM-BINDING PROTEIN"/>
    <property type="match status" value="1"/>
</dbReference>
<reference evidence="10" key="1">
    <citation type="submission" date="2016-11" db="UniProtKB">
        <authorList>
            <consortium name="WormBaseParasite"/>
        </authorList>
    </citation>
    <scope>IDENTIFICATION</scope>
</reference>
<dbReference type="Proteomes" id="UP000582659">
    <property type="component" value="Unassembled WGS sequence"/>
</dbReference>
<dbReference type="Gene3D" id="1.10.238.10">
    <property type="entry name" value="EF-hand"/>
    <property type="match status" value="3"/>
</dbReference>
<keyword evidence="2" id="KW-0677">Repeat</keyword>
<sequence>MLRLRIIIFAVLIFCVISGPLIPKEGNETVKSNRPDHLKAVPLERDGELNKDLRKELLLSKENGGDKHEDSNLSTKELIELMFRQSDTNKDGKLSQDELFRKVKKNIRSHLDEGKKESNKLFQLIDKNANGLVDWDEYKNHFMVKKNMASQEHVEDHQDHDNHLDSDSRFALDQEKYSFKQADADGDGLDEMEWLSYQHPENSKLQLNELAQSILKSLDTDKNGYLDADEFAQVPPGVVEGENTDRDYQNERRKEFEDLIDQDKDGKVMKFELVEYLNPLSDARLSEEVKEIFVLADHDDDGFLTLKELMDNSESLALSSFIRPKMRLHDDL</sequence>
<proteinExistence type="predicted"/>
<feature type="signal peptide" evidence="4">
    <location>
        <begin position="1"/>
        <end position="18"/>
    </location>
</feature>
<evidence type="ECO:0000256" key="1">
    <source>
        <dbReference type="ARBA" id="ARBA00022723"/>
    </source>
</evidence>
<evidence type="ECO:0000256" key="2">
    <source>
        <dbReference type="ARBA" id="ARBA00022737"/>
    </source>
</evidence>
<keyword evidence="3" id="KW-0106">Calcium</keyword>
<organism evidence="8 10">
    <name type="scientific">Bursaphelenchus xylophilus</name>
    <name type="common">Pinewood nematode worm</name>
    <name type="synonym">Aphelenchoides xylophilus</name>
    <dbReference type="NCBI Taxonomy" id="6326"/>
    <lineage>
        <taxon>Eukaryota</taxon>
        <taxon>Metazoa</taxon>
        <taxon>Ecdysozoa</taxon>
        <taxon>Nematoda</taxon>
        <taxon>Chromadorea</taxon>
        <taxon>Rhabditida</taxon>
        <taxon>Tylenchina</taxon>
        <taxon>Tylenchomorpha</taxon>
        <taxon>Aphelenchoidea</taxon>
        <taxon>Aphelenchoididae</taxon>
        <taxon>Bursaphelenchus</taxon>
    </lineage>
</organism>
<feature type="domain" description="EF-hand" evidence="5">
    <location>
        <begin position="113"/>
        <end position="148"/>
    </location>
</feature>
<dbReference type="Pfam" id="PF13202">
    <property type="entry name" value="EF-hand_5"/>
    <property type="match status" value="1"/>
</dbReference>
<dbReference type="Proteomes" id="UP000095284">
    <property type="component" value="Unplaced"/>
</dbReference>
<evidence type="ECO:0000313" key="6">
    <source>
        <dbReference type="EMBL" id="CAD5216393.1"/>
    </source>
</evidence>
<feature type="domain" description="EF-hand" evidence="5">
    <location>
        <begin position="248"/>
        <end position="283"/>
    </location>
</feature>
<dbReference type="GO" id="GO:0005509">
    <property type="term" value="F:calcium ion binding"/>
    <property type="evidence" value="ECO:0007669"/>
    <property type="project" value="InterPro"/>
</dbReference>
<gene>
    <name evidence="6" type="ORF">BXYJ_LOCUS4507</name>
</gene>
<dbReference type="SMART" id="SM00054">
    <property type="entry name" value="EFh"/>
    <property type="match status" value="5"/>
</dbReference>
<dbReference type="PANTHER" id="PTHR10827">
    <property type="entry name" value="RETICULOCALBIN"/>
    <property type="match status" value="1"/>
</dbReference>
<dbReference type="Proteomes" id="UP000659654">
    <property type="component" value="Unassembled WGS sequence"/>
</dbReference>
<evidence type="ECO:0000259" key="5">
    <source>
        <dbReference type="PROSITE" id="PS50222"/>
    </source>
</evidence>
<dbReference type="Pfam" id="PF13499">
    <property type="entry name" value="EF-hand_7"/>
    <property type="match status" value="1"/>
</dbReference>
<feature type="domain" description="EF-hand" evidence="5">
    <location>
        <begin position="206"/>
        <end position="241"/>
    </location>
</feature>
<dbReference type="InterPro" id="IPR011992">
    <property type="entry name" value="EF-hand-dom_pair"/>
</dbReference>
<dbReference type="PROSITE" id="PS00018">
    <property type="entry name" value="EF_HAND_1"/>
    <property type="match status" value="4"/>
</dbReference>
<dbReference type="InterPro" id="IPR002048">
    <property type="entry name" value="EF_hand_dom"/>
</dbReference>
<dbReference type="Pfam" id="PF13833">
    <property type="entry name" value="EF-hand_8"/>
    <property type="match status" value="1"/>
</dbReference>
<dbReference type="GO" id="GO:0005783">
    <property type="term" value="C:endoplasmic reticulum"/>
    <property type="evidence" value="ECO:0007669"/>
    <property type="project" value="TreeGrafter"/>
</dbReference>
<dbReference type="WBParaSite" id="BXY_1741700.1">
    <property type="protein sequence ID" value="BXY_1741700.1"/>
    <property type="gene ID" value="BXY_1741700"/>
</dbReference>
<evidence type="ECO:0000313" key="8">
    <source>
        <dbReference type="Proteomes" id="UP000095284"/>
    </source>
</evidence>
<feature type="domain" description="EF-hand" evidence="5">
    <location>
        <begin position="74"/>
        <end position="109"/>
    </location>
</feature>
<dbReference type="PROSITE" id="PS50222">
    <property type="entry name" value="EF_HAND_2"/>
    <property type="match status" value="5"/>
</dbReference>
<dbReference type="InterPro" id="IPR018247">
    <property type="entry name" value="EF_Hand_1_Ca_BS"/>
</dbReference>
<reference evidence="7" key="2">
    <citation type="submission" date="2020-08" db="EMBL/GenBank/DDBJ databases">
        <authorList>
            <person name="Kikuchi T."/>
        </authorList>
    </citation>
    <scope>NUCLEOTIDE SEQUENCE</scope>
    <source>
        <strain evidence="6">Ka4C1</strain>
    </source>
</reference>
<keyword evidence="1" id="KW-0479">Metal-binding</keyword>
<dbReference type="EMBL" id="CAJFDI010000002">
    <property type="protein sequence ID" value="CAD5216393.1"/>
    <property type="molecule type" value="Genomic_DNA"/>
</dbReference>
<keyword evidence="9" id="KW-1185">Reference proteome</keyword>
<dbReference type="SUPFAM" id="SSF47473">
    <property type="entry name" value="EF-hand"/>
    <property type="match status" value="2"/>
</dbReference>
<dbReference type="AlphaFoldDB" id="A0A1I7SWI6"/>
<feature type="domain" description="EF-hand" evidence="5">
    <location>
        <begin position="284"/>
        <end position="319"/>
    </location>
</feature>
<evidence type="ECO:0000256" key="4">
    <source>
        <dbReference type="SAM" id="SignalP"/>
    </source>
</evidence>
<dbReference type="GO" id="GO:0017156">
    <property type="term" value="P:calcium-ion regulated exocytosis"/>
    <property type="evidence" value="ECO:0007669"/>
    <property type="project" value="TreeGrafter"/>
</dbReference>
<evidence type="ECO:0000256" key="3">
    <source>
        <dbReference type="ARBA" id="ARBA00022837"/>
    </source>
</evidence>
<protein>
    <submittedName>
        <fullName evidence="6">(pine wood nematode) hypothetical protein</fullName>
    </submittedName>
</protein>
<evidence type="ECO:0000313" key="9">
    <source>
        <dbReference type="Proteomes" id="UP000659654"/>
    </source>
</evidence>
<dbReference type="EMBL" id="CAJFCV020000002">
    <property type="protein sequence ID" value="CAG9099467.1"/>
    <property type="molecule type" value="Genomic_DNA"/>
</dbReference>
<evidence type="ECO:0000313" key="10">
    <source>
        <dbReference type="WBParaSite" id="BXY_1741700.1"/>
    </source>
</evidence>
<dbReference type="OrthoDB" id="9978834at2759"/>
<evidence type="ECO:0000313" key="7">
    <source>
        <dbReference type="EMBL" id="CAG9099467.1"/>
    </source>
</evidence>